<keyword evidence="1" id="KW-0489">Methyltransferase</keyword>
<dbReference type="Gene3D" id="3.40.1280.10">
    <property type="match status" value="1"/>
</dbReference>
<dbReference type="InterPro" id="IPR029026">
    <property type="entry name" value="tRNA_m1G_MTases_N"/>
</dbReference>
<dbReference type="Pfam" id="PF00588">
    <property type="entry name" value="SpoU_methylase"/>
    <property type="match status" value="1"/>
</dbReference>
<dbReference type="PANTHER" id="PTHR43191:SF2">
    <property type="entry name" value="RRNA METHYLTRANSFERASE 3, MITOCHONDRIAL"/>
    <property type="match status" value="1"/>
</dbReference>
<dbReference type="AlphaFoldDB" id="A0A9Q0G117"/>
<evidence type="ECO:0000313" key="6">
    <source>
        <dbReference type="Proteomes" id="UP001141552"/>
    </source>
</evidence>
<feature type="domain" description="tRNA/rRNA methyltransferase SpoU type" evidence="4">
    <location>
        <begin position="201"/>
        <end position="348"/>
    </location>
</feature>
<feature type="region of interest" description="Disordered" evidence="3">
    <location>
        <begin position="35"/>
        <end position="54"/>
    </location>
</feature>
<sequence length="358" mass="39555">MQVAYASLPPPSLKLPNPNPKAKVCCIAASYPPKTPQTKTTSQHYHGDRDTDDGVDNPVRVKFPLPPTNVNCIVATSNPFVRHCVKLIRSSAYRHSHASAVVVGATPIREIHKSQESLEEKTVEIECLFLLDNIEVPEGLTNCSPRVLRVSSFVMKKLSQLQSTECTEAIALMKFPSTYFLLDDGRNNEDCRKWFPSPHRILVLERIQDPGNLGTLLRSAVAFKWSGVFLLPGCCDPFNVKVLRASRGASFQIPIVSGDWHHLEALKHEFQMKMLGGHPDSSDELKPVVRLSQAFADGLADVPLCLVLGNEARGLSDQAQQDCELISIPMAGEFESLNVAVAGGIFLYMLQSENRRIV</sequence>
<dbReference type="GO" id="GO:0003723">
    <property type="term" value="F:RNA binding"/>
    <property type="evidence" value="ECO:0007669"/>
    <property type="project" value="InterPro"/>
</dbReference>
<gene>
    <name evidence="5" type="ORF">Tsubulata_036248</name>
</gene>
<dbReference type="InterPro" id="IPR001537">
    <property type="entry name" value="SpoU_MeTrfase"/>
</dbReference>
<dbReference type="FunFam" id="3.40.1280.10:FF:000027">
    <property type="entry name" value="Putative tRNA/rRNA methyltransferase YsgA"/>
    <property type="match status" value="1"/>
</dbReference>
<keyword evidence="6" id="KW-1185">Reference proteome</keyword>
<dbReference type="InterPro" id="IPR029064">
    <property type="entry name" value="Ribosomal_eL30-like_sf"/>
</dbReference>
<accession>A0A9Q0G117</accession>
<dbReference type="GO" id="GO:0006396">
    <property type="term" value="P:RNA processing"/>
    <property type="evidence" value="ECO:0007669"/>
    <property type="project" value="InterPro"/>
</dbReference>
<dbReference type="Proteomes" id="UP001141552">
    <property type="component" value="Unassembled WGS sequence"/>
</dbReference>
<evidence type="ECO:0000256" key="2">
    <source>
        <dbReference type="ARBA" id="ARBA00022679"/>
    </source>
</evidence>
<dbReference type="GO" id="GO:0008173">
    <property type="term" value="F:RNA methyltransferase activity"/>
    <property type="evidence" value="ECO:0007669"/>
    <property type="project" value="InterPro"/>
</dbReference>
<evidence type="ECO:0000256" key="1">
    <source>
        <dbReference type="ARBA" id="ARBA00022603"/>
    </source>
</evidence>
<dbReference type="InterPro" id="IPR029028">
    <property type="entry name" value="Alpha/beta_knot_MTases"/>
</dbReference>
<protein>
    <recommendedName>
        <fullName evidence="4">tRNA/rRNA methyltransferase SpoU type domain-containing protein</fullName>
    </recommendedName>
</protein>
<dbReference type="CDD" id="cd18095">
    <property type="entry name" value="SpoU-like_rRNA-MTase"/>
    <property type="match status" value="1"/>
</dbReference>
<dbReference type="EMBL" id="JAKUCV010003052">
    <property type="protein sequence ID" value="KAJ4840384.1"/>
    <property type="molecule type" value="Genomic_DNA"/>
</dbReference>
<evidence type="ECO:0000313" key="5">
    <source>
        <dbReference type="EMBL" id="KAJ4840384.1"/>
    </source>
</evidence>
<dbReference type="GO" id="GO:0032259">
    <property type="term" value="P:methylation"/>
    <property type="evidence" value="ECO:0007669"/>
    <property type="project" value="UniProtKB-KW"/>
</dbReference>
<dbReference type="SUPFAM" id="SSF55315">
    <property type="entry name" value="L30e-like"/>
    <property type="match status" value="1"/>
</dbReference>
<keyword evidence="2" id="KW-0808">Transferase</keyword>
<comment type="caution">
    <text evidence="5">The sequence shown here is derived from an EMBL/GenBank/DDBJ whole genome shotgun (WGS) entry which is preliminary data.</text>
</comment>
<dbReference type="Gene3D" id="3.30.1330.30">
    <property type="match status" value="1"/>
</dbReference>
<proteinExistence type="predicted"/>
<evidence type="ECO:0000256" key="3">
    <source>
        <dbReference type="SAM" id="MobiDB-lite"/>
    </source>
</evidence>
<dbReference type="SUPFAM" id="SSF75217">
    <property type="entry name" value="alpha/beta knot"/>
    <property type="match status" value="1"/>
</dbReference>
<evidence type="ECO:0000259" key="4">
    <source>
        <dbReference type="Pfam" id="PF00588"/>
    </source>
</evidence>
<name>A0A9Q0G117_9ROSI</name>
<organism evidence="5 6">
    <name type="scientific">Turnera subulata</name>
    <dbReference type="NCBI Taxonomy" id="218843"/>
    <lineage>
        <taxon>Eukaryota</taxon>
        <taxon>Viridiplantae</taxon>
        <taxon>Streptophyta</taxon>
        <taxon>Embryophyta</taxon>
        <taxon>Tracheophyta</taxon>
        <taxon>Spermatophyta</taxon>
        <taxon>Magnoliopsida</taxon>
        <taxon>eudicotyledons</taxon>
        <taxon>Gunneridae</taxon>
        <taxon>Pentapetalae</taxon>
        <taxon>rosids</taxon>
        <taxon>fabids</taxon>
        <taxon>Malpighiales</taxon>
        <taxon>Passifloraceae</taxon>
        <taxon>Turnera</taxon>
    </lineage>
</organism>
<dbReference type="OrthoDB" id="270651at2759"/>
<dbReference type="PANTHER" id="PTHR43191">
    <property type="entry name" value="RRNA METHYLTRANSFERASE 3"/>
    <property type="match status" value="1"/>
</dbReference>
<reference evidence="5" key="1">
    <citation type="submission" date="2022-02" db="EMBL/GenBank/DDBJ databases">
        <authorList>
            <person name="Henning P.M."/>
            <person name="McCubbin A.G."/>
            <person name="Shore J.S."/>
        </authorList>
    </citation>
    <scope>NUCLEOTIDE SEQUENCE</scope>
    <source>
        <strain evidence="5">F60SS</strain>
        <tissue evidence="5">Leaves</tissue>
    </source>
</reference>
<reference evidence="5" key="2">
    <citation type="journal article" date="2023" name="Plants (Basel)">
        <title>Annotation of the Turnera subulata (Passifloraceae) Draft Genome Reveals the S-Locus Evolved after the Divergence of Turneroideae from Passifloroideae in a Stepwise Manner.</title>
        <authorList>
            <person name="Henning P.M."/>
            <person name="Roalson E.H."/>
            <person name="Mir W."/>
            <person name="McCubbin A.G."/>
            <person name="Shore J.S."/>
        </authorList>
    </citation>
    <scope>NUCLEOTIDE SEQUENCE</scope>
    <source>
        <strain evidence="5">F60SS</strain>
    </source>
</reference>
<dbReference type="InterPro" id="IPR051259">
    <property type="entry name" value="rRNA_Methyltransferase"/>
</dbReference>